<keyword evidence="2" id="KW-1185">Reference proteome</keyword>
<dbReference type="InParanoid" id="A0A369JTH6"/>
<organism evidence="1 2">
    <name type="scientific">Hypsizygus marmoreus</name>
    <name type="common">White beech mushroom</name>
    <name type="synonym">Agaricus marmoreus</name>
    <dbReference type="NCBI Taxonomy" id="39966"/>
    <lineage>
        <taxon>Eukaryota</taxon>
        <taxon>Fungi</taxon>
        <taxon>Dikarya</taxon>
        <taxon>Basidiomycota</taxon>
        <taxon>Agaricomycotina</taxon>
        <taxon>Agaricomycetes</taxon>
        <taxon>Agaricomycetidae</taxon>
        <taxon>Agaricales</taxon>
        <taxon>Tricholomatineae</taxon>
        <taxon>Lyophyllaceae</taxon>
        <taxon>Hypsizygus</taxon>
    </lineage>
</organism>
<accession>A0A369JTH6</accession>
<evidence type="ECO:0000313" key="1">
    <source>
        <dbReference type="EMBL" id="RDB25641.1"/>
    </source>
</evidence>
<comment type="caution">
    <text evidence="1">The sequence shown here is derived from an EMBL/GenBank/DDBJ whole genome shotgun (WGS) entry which is preliminary data.</text>
</comment>
<gene>
    <name evidence="1" type="ORF">Hypma_006148</name>
</gene>
<dbReference type="Proteomes" id="UP000076154">
    <property type="component" value="Unassembled WGS sequence"/>
</dbReference>
<dbReference type="AlphaFoldDB" id="A0A369JTH6"/>
<evidence type="ECO:0000313" key="2">
    <source>
        <dbReference type="Proteomes" id="UP000076154"/>
    </source>
</evidence>
<protein>
    <submittedName>
        <fullName evidence="1">Uncharacterized protein</fullName>
    </submittedName>
</protein>
<reference evidence="1" key="1">
    <citation type="submission" date="2018-04" db="EMBL/GenBank/DDBJ databases">
        <title>Whole genome sequencing of Hypsizygus marmoreus.</title>
        <authorList>
            <person name="Choi I.-G."/>
            <person name="Min B."/>
            <person name="Kim J.-G."/>
            <person name="Kim S."/>
            <person name="Oh Y.-L."/>
            <person name="Kong W.-S."/>
            <person name="Park H."/>
            <person name="Jeong J."/>
            <person name="Song E.-S."/>
        </authorList>
    </citation>
    <scope>NUCLEOTIDE SEQUENCE [LARGE SCALE GENOMIC DNA]</scope>
    <source>
        <strain evidence="1">51987-8</strain>
    </source>
</reference>
<proteinExistence type="predicted"/>
<dbReference type="EMBL" id="LUEZ02000040">
    <property type="protein sequence ID" value="RDB25641.1"/>
    <property type="molecule type" value="Genomic_DNA"/>
</dbReference>
<sequence>MTYLRGMPVHSPALPLPRRLASTVAHVDDRNDCPTSALFGIGGCDQPINDASSSIPGMQVHALTCKECHGSHTPDYFSPAGPNPL</sequence>
<name>A0A369JTH6_HYPMA</name>